<dbReference type="EMBL" id="JABSTR010000004">
    <property type="protein sequence ID" value="KAH9367895.1"/>
    <property type="molecule type" value="Genomic_DNA"/>
</dbReference>
<gene>
    <name evidence="1" type="ORF">HPB48_000379</name>
</gene>
<evidence type="ECO:0000313" key="1">
    <source>
        <dbReference type="EMBL" id="KAH9367895.1"/>
    </source>
</evidence>
<sequence length="96" mass="11253">MLLSTVINRIIQKYSEGNKLADAQIGFRPDRRTSHHIFTINQAIEMKHKDKSRIFLAFPDMKKAYDTVSHARQWEVTGSQYQHWNKARVPIIPNAF</sequence>
<protein>
    <recommendedName>
        <fullName evidence="3">Reverse transcriptase domain-containing protein</fullName>
    </recommendedName>
</protein>
<organism evidence="1 2">
    <name type="scientific">Haemaphysalis longicornis</name>
    <name type="common">Bush tick</name>
    <dbReference type="NCBI Taxonomy" id="44386"/>
    <lineage>
        <taxon>Eukaryota</taxon>
        <taxon>Metazoa</taxon>
        <taxon>Ecdysozoa</taxon>
        <taxon>Arthropoda</taxon>
        <taxon>Chelicerata</taxon>
        <taxon>Arachnida</taxon>
        <taxon>Acari</taxon>
        <taxon>Parasitiformes</taxon>
        <taxon>Ixodida</taxon>
        <taxon>Ixodoidea</taxon>
        <taxon>Ixodidae</taxon>
        <taxon>Haemaphysalinae</taxon>
        <taxon>Haemaphysalis</taxon>
    </lineage>
</organism>
<name>A0A9J6FYN8_HAELO</name>
<reference evidence="1 2" key="1">
    <citation type="journal article" date="2020" name="Cell">
        <title>Large-Scale Comparative Analyses of Tick Genomes Elucidate Their Genetic Diversity and Vector Capacities.</title>
        <authorList>
            <consortium name="Tick Genome and Microbiome Consortium (TIGMIC)"/>
            <person name="Jia N."/>
            <person name="Wang J."/>
            <person name="Shi W."/>
            <person name="Du L."/>
            <person name="Sun Y."/>
            <person name="Zhan W."/>
            <person name="Jiang J.F."/>
            <person name="Wang Q."/>
            <person name="Zhang B."/>
            <person name="Ji P."/>
            <person name="Bell-Sakyi L."/>
            <person name="Cui X.M."/>
            <person name="Yuan T.T."/>
            <person name="Jiang B.G."/>
            <person name="Yang W.F."/>
            <person name="Lam T.T."/>
            <person name="Chang Q.C."/>
            <person name="Ding S.J."/>
            <person name="Wang X.J."/>
            <person name="Zhu J.G."/>
            <person name="Ruan X.D."/>
            <person name="Zhao L."/>
            <person name="Wei J.T."/>
            <person name="Ye R.Z."/>
            <person name="Que T.C."/>
            <person name="Du C.H."/>
            <person name="Zhou Y.H."/>
            <person name="Cheng J.X."/>
            <person name="Dai P.F."/>
            <person name="Guo W.B."/>
            <person name="Han X.H."/>
            <person name="Huang E.J."/>
            <person name="Li L.F."/>
            <person name="Wei W."/>
            <person name="Gao Y.C."/>
            <person name="Liu J.Z."/>
            <person name="Shao H.Z."/>
            <person name="Wang X."/>
            <person name="Wang C.C."/>
            <person name="Yang T.C."/>
            <person name="Huo Q.B."/>
            <person name="Li W."/>
            <person name="Chen H.Y."/>
            <person name="Chen S.E."/>
            <person name="Zhou L.G."/>
            <person name="Ni X.B."/>
            <person name="Tian J.H."/>
            <person name="Sheng Y."/>
            <person name="Liu T."/>
            <person name="Pan Y.S."/>
            <person name="Xia L.Y."/>
            <person name="Li J."/>
            <person name="Zhao F."/>
            <person name="Cao W.C."/>
        </authorList>
    </citation>
    <scope>NUCLEOTIDE SEQUENCE [LARGE SCALE GENOMIC DNA]</scope>
    <source>
        <strain evidence="1">HaeL-2018</strain>
    </source>
</reference>
<accession>A0A9J6FYN8</accession>
<dbReference type="OrthoDB" id="6510183at2759"/>
<keyword evidence="2" id="KW-1185">Reference proteome</keyword>
<comment type="caution">
    <text evidence="1">The sequence shown here is derived from an EMBL/GenBank/DDBJ whole genome shotgun (WGS) entry which is preliminary data.</text>
</comment>
<evidence type="ECO:0000313" key="2">
    <source>
        <dbReference type="Proteomes" id="UP000821853"/>
    </source>
</evidence>
<dbReference type="AlphaFoldDB" id="A0A9J6FYN8"/>
<evidence type="ECO:0008006" key="3">
    <source>
        <dbReference type="Google" id="ProtNLM"/>
    </source>
</evidence>
<proteinExistence type="predicted"/>
<dbReference type="VEuPathDB" id="VectorBase:HLOH_048509"/>
<dbReference type="Proteomes" id="UP000821853">
    <property type="component" value="Chromosome 2"/>
</dbReference>